<dbReference type="PANTHER" id="PTHR44943:SF8">
    <property type="entry name" value="TPR REPEAT-CONTAINING PROTEIN MJ0263"/>
    <property type="match status" value="1"/>
</dbReference>
<dbReference type="PROSITE" id="PS50005">
    <property type="entry name" value="TPR"/>
    <property type="match status" value="3"/>
</dbReference>
<feature type="repeat" description="TPR" evidence="3">
    <location>
        <begin position="32"/>
        <end position="65"/>
    </location>
</feature>
<organism evidence="4 5">
    <name type="scientific">Microseira wollei NIES-4236</name>
    <dbReference type="NCBI Taxonomy" id="2530354"/>
    <lineage>
        <taxon>Bacteria</taxon>
        <taxon>Bacillati</taxon>
        <taxon>Cyanobacteriota</taxon>
        <taxon>Cyanophyceae</taxon>
        <taxon>Oscillatoriophycideae</taxon>
        <taxon>Aerosakkonematales</taxon>
        <taxon>Aerosakkonemataceae</taxon>
        <taxon>Microseira</taxon>
    </lineage>
</organism>
<feature type="repeat" description="TPR" evidence="3">
    <location>
        <begin position="134"/>
        <end position="167"/>
    </location>
</feature>
<evidence type="ECO:0000256" key="3">
    <source>
        <dbReference type="PROSITE-ProRule" id="PRU00339"/>
    </source>
</evidence>
<evidence type="ECO:0000256" key="1">
    <source>
        <dbReference type="ARBA" id="ARBA00022737"/>
    </source>
</evidence>
<comment type="caution">
    <text evidence="4">The sequence shown here is derived from an EMBL/GenBank/DDBJ whole genome shotgun (WGS) entry which is preliminary data.</text>
</comment>
<dbReference type="AlphaFoldDB" id="A0AAV3XF80"/>
<evidence type="ECO:0000313" key="4">
    <source>
        <dbReference type="EMBL" id="GET39525.1"/>
    </source>
</evidence>
<dbReference type="InterPro" id="IPR051685">
    <property type="entry name" value="Ycf3/AcsC/BcsC/TPR_MFPF"/>
</dbReference>
<keyword evidence="1" id="KW-0677">Repeat</keyword>
<protein>
    <submittedName>
        <fullName evidence="4">Tetratricopeptide TPR_2 repeat protein</fullName>
    </submittedName>
</protein>
<proteinExistence type="predicted"/>
<gene>
    <name evidence="4" type="ORF">MiSe_42950</name>
</gene>
<dbReference type="Proteomes" id="UP001050975">
    <property type="component" value="Unassembled WGS sequence"/>
</dbReference>
<dbReference type="InterPro" id="IPR011990">
    <property type="entry name" value="TPR-like_helical_dom_sf"/>
</dbReference>
<dbReference type="SMART" id="SM00028">
    <property type="entry name" value="TPR"/>
    <property type="match status" value="7"/>
</dbReference>
<dbReference type="PANTHER" id="PTHR44943">
    <property type="entry name" value="CELLULOSE SYNTHASE OPERON PROTEIN C"/>
    <property type="match status" value="1"/>
</dbReference>
<feature type="repeat" description="TPR" evidence="3">
    <location>
        <begin position="66"/>
        <end position="99"/>
    </location>
</feature>
<reference evidence="4" key="1">
    <citation type="submission" date="2019-10" db="EMBL/GenBank/DDBJ databases">
        <title>Draft genome sequece of Microseira wollei NIES-4236.</title>
        <authorList>
            <person name="Yamaguchi H."/>
            <person name="Suzuki S."/>
            <person name="Kawachi M."/>
        </authorList>
    </citation>
    <scope>NUCLEOTIDE SEQUENCE</scope>
    <source>
        <strain evidence="4">NIES-4236</strain>
    </source>
</reference>
<dbReference type="Gene3D" id="1.25.40.10">
    <property type="entry name" value="Tetratricopeptide repeat domain"/>
    <property type="match status" value="4"/>
</dbReference>
<accession>A0AAV3XF80</accession>
<keyword evidence="5" id="KW-1185">Reference proteome</keyword>
<dbReference type="Pfam" id="PF13432">
    <property type="entry name" value="TPR_16"/>
    <property type="match status" value="2"/>
</dbReference>
<evidence type="ECO:0000256" key="2">
    <source>
        <dbReference type="ARBA" id="ARBA00022803"/>
    </source>
</evidence>
<dbReference type="EMBL" id="BLAY01000067">
    <property type="protein sequence ID" value="GET39525.1"/>
    <property type="molecule type" value="Genomic_DNA"/>
</dbReference>
<dbReference type="InterPro" id="IPR019734">
    <property type="entry name" value="TPR_rpt"/>
</dbReference>
<dbReference type="RefSeq" id="WP_226584909.1">
    <property type="nucleotide sequence ID" value="NZ_BLAY01000067.1"/>
</dbReference>
<evidence type="ECO:0000313" key="5">
    <source>
        <dbReference type="Proteomes" id="UP001050975"/>
    </source>
</evidence>
<sequence length="557" mass="62699">MNVHLVLDDKPTRKDQKLKTLSNYLQRYPSGWKKRLELANLLYEMGRWQEAVEEYQQVLQRQPCLMGVQLQLGKILHLMGKQAEAIAVYEKALFLSPNAATGHHIEGLIEVCRDRHQEAVKLFESAASTEPDNPAHWYALADIYLKTESPVAALRAFDAALSLNPNDVVALSQSYEPLLAVGKIKKAQQRLEQALKLSPNDCRTLQQLAMHRCQQGLVAGEAGKQTKQLIKTALALAPDSATAHQVLSLYHLCRGEWEKAIALLLKFTQEHPNSPFGWYYYAWCLFHTGNSYTAADAILRAYTLYQNDCEIYRALWEILPAAGRLGELRHSHVFRQGINSLVHSSSPLKPTVDISCSRFQPTCAVAPDFRAGYESNQTTLVSPPASLLEEMLERFPQRWSVWVTAGRVLVEHYQDIERGCMISAQAVQLQPRLPDAWFLHGRVLALAGRHREATEALEQGWQLPPKGDLRSVTASVWLGESYQALGDERCSRKWWQEAYYYANALMKFNPTTADYWQGRALSALGDVTGASSAYRRALSGNLLYPAPSPVNEALKQL</sequence>
<name>A0AAV3XF80_9CYAN</name>
<dbReference type="SUPFAM" id="SSF48452">
    <property type="entry name" value="TPR-like"/>
    <property type="match status" value="3"/>
</dbReference>
<dbReference type="Pfam" id="PF14559">
    <property type="entry name" value="TPR_19"/>
    <property type="match status" value="1"/>
</dbReference>
<keyword evidence="2 3" id="KW-0802">TPR repeat</keyword>